<evidence type="ECO:0000313" key="1">
    <source>
        <dbReference type="EMBL" id="QGX08808.1"/>
    </source>
</evidence>
<protein>
    <submittedName>
        <fullName evidence="1">Uncharacterized protein</fullName>
    </submittedName>
</protein>
<organism evidence="1 2">
    <name type="scientific">Janibacter melonis</name>
    <dbReference type="NCBI Taxonomy" id="262209"/>
    <lineage>
        <taxon>Bacteria</taxon>
        <taxon>Bacillati</taxon>
        <taxon>Actinomycetota</taxon>
        <taxon>Actinomycetes</taxon>
        <taxon>Micrococcales</taxon>
        <taxon>Intrasporangiaceae</taxon>
        <taxon>Janibacter</taxon>
    </lineage>
</organism>
<dbReference type="RefSeq" id="WP_123093678.1">
    <property type="nucleotide sequence ID" value="NZ_CP046475.1"/>
</dbReference>
<gene>
    <name evidence="1" type="ORF">EEW87_17540</name>
</gene>
<dbReference type="KEGG" id="jme:EEW87_17540"/>
<dbReference type="AlphaFoldDB" id="A0A650GEH1"/>
<dbReference type="GeneID" id="59163534"/>
<dbReference type="EMBL" id="CP046475">
    <property type="protein sequence ID" value="QGX08808.1"/>
    <property type="molecule type" value="Genomic_DNA"/>
</dbReference>
<sequence>MLRIQGEVGPSTVSVVALHGGAGSSTLTRVLAKVANSNPGGLTMSETPAPGVIPRVGPVVLVARTSGIGLDRAHAAAREWGSGALPGLALLGLVFVADGPKPVAELAPGMKRVARMYPRTWFMPWVPAWHLVPTPSLDRPPRATTKVARNVLTWAAERGLEPNPKEINR</sequence>
<dbReference type="Proteomes" id="UP000271708">
    <property type="component" value="Plasmid unnamed"/>
</dbReference>
<dbReference type="Pfam" id="PF20373">
    <property type="entry name" value="DUF6668"/>
    <property type="match status" value="1"/>
</dbReference>
<name>A0A650GEH1_9MICO</name>
<keyword evidence="1" id="KW-0614">Plasmid</keyword>
<dbReference type="InterPro" id="IPR046609">
    <property type="entry name" value="DUF6668"/>
</dbReference>
<reference evidence="1 2" key="1">
    <citation type="submission" date="2019-11" db="EMBL/GenBank/DDBJ databases">
        <title>Complete Genome Sequence of Janibacter melonis M714.</title>
        <authorList>
            <person name="Zhao Q."/>
        </authorList>
    </citation>
    <scope>NUCLEOTIDE SEQUENCE [LARGE SCALE GENOMIC DNA]</scope>
    <source>
        <strain evidence="1 2">M714</strain>
        <plasmid evidence="1 2">unnamed</plasmid>
    </source>
</reference>
<accession>A0A650GEH1</accession>
<geneLocation type="plasmid" evidence="1">
    <name>unnamed</name>
</geneLocation>
<evidence type="ECO:0000313" key="2">
    <source>
        <dbReference type="Proteomes" id="UP000271708"/>
    </source>
</evidence>
<proteinExistence type="predicted"/>